<gene>
    <name evidence="2" type="ORF">EV688_11526</name>
</gene>
<feature type="domain" description="DUF4145" evidence="1">
    <location>
        <begin position="88"/>
        <end position="173"/>
    </location>
</feature>
<name>A0A4V2SB12_9GAMM</name>
<evidence type="ECO:0000259" key="1">
    <source>
        <dbReference type="Pfam" id="PF13643"/>
    </source>
</evidence>
<evidence type="ECO:0000313" key="3">
    <source>
        <dbReference type="Proteomes" id="UP000294980"/>
    </source>
</evidence>
<dbReference type="EMBL" id="SLWX01000015">
    <property type="protein sequence ID" value="TCO73710.1"/>
    <property type="molecule type" value="Genomic_DNA"/>
</dbReference>
<dbReference type="InterPro" id="IPR025285">
    <property type="entry name" value="DUF4145"/>
</dbReference>
<organism evidence="2 3">
    <name type="scientific">Chromatocurvus halotolerans</name>
    <dbReference type="NCBI Taxonomy" id="1132028"/>
    <lineage>
        <taxon>Bacteria</taxon>
        <taxon>Pseudomonadati</taxon>
        <taxon>Pseudomonadota</taxon>
        <taxon>Gammaproteobacteria</taxon>
        <taxon>Cellvibrionales</taxon>
        <taxon>Halieaceae</taxon>
        <taxon>Chromatocurvus</taxon>
    </lineage>
</organism>
<accession>A0A4V2SB12</accession>
<proteinExistence type="predicted"/>
<dbReference type="RefSeq" id="WP_117319363.1">
    <property type="nucleotide sequence ID" value="NZ_QQSW01000024.1"/>
</dbReference>
<dbReference type="Proteomes" id="UP000294980">
    <property type="component" value="Unassembled WGS sequence"/>
</dbReference>
<sequence length="192" mass="20978">MSKYQGVPWANASNLGSKGYRCGYCGINVASSLGFVAADSIEGRYAEIRLCSHCAKPTFFHGQSRCPDVAPGNEVDHVPDGVYALYQEARNAAAANAYTASVLASRKLLMNIAVSQGAPEKLRFIEYVDFLADGGFIPPNGRGWVDHIRTKGNEATHEIVLMEREGAAELISFSEMLLKFIFEFPARVPIEQ</sequence>
<protein>
    <submittedName>
        <fullName evidence="2">Uncharacterized protein DUF4145</fullName>
    </submittedName>
</protein>
<dbReference type="OrthoDB" id="2083942at2"/>
<evidence type="ECO:0000313" key="2">
    <source>
        <dbReference type="EMBL" id="TCO73710.1"/>
    </source>
</evidence>
<comment type="caution">
    <text evidence="2">The sequence shown here is derived from an EMBL/GenBank/DDBJ whole genome shotgun (WGS) entry which is preliminary data.</text>
</comment>
<dbReference type="AlphaFoldDB" id="A0A4V2SB12"/>
<keyword evidence="3" id="KW-1185">Reference proteome</keyword>
<dbReference type="Pfam" id="PF13643">
    <property type="entry name" value="DUF4145"/>
    <property type="match status" value="1"/>
</dbReference>
<reference evidence="2 3" key="1">
    <citation type="submission" date="2019-03" db="EMBL/GenBank/DDBJ databases">
        <title>Genomic Encyclopedia of Type Strains, Phase IV (KMG-IV): sequencing the most valuable type-strain genomes for metagenomic binning, comparative biology and taxonomic classification.</title>
        <authorList>
            <person name="Goeker M."/>
        </authorList>
    </citation>
    <scope>NUCLEOTIDE SEQUENCE [LARGE SCALE GENOMIC DNA]</scope>
    <source>
        <strain evidence="2 3">DSM 23344</strain>
    </source>
</reference>